<dbReference type="Proteomes" id="UP000464211">
    <property type="component" value="Chromosome"/>
</dbReference>
<dbReference type="RefSeq" id="WP_006235235.1">
    <property type="nucleotide sequence ID" value="NZ_AAVN02000004.1"/>
</dbReference>
<dbReference type="EMBL" id="AAVN02000004">
    <property type="protein sequence ID" value="EBA39712.1"/>
    <property type="molecule type" value="Genomic_DNA"/>
</dbReference>
<feature type="signal peptide" evidence="1">
    <location>
        <begin position="1"/>
        <end position="25"/>
    </location>
</feature>
<evidence type="ECO:0000313" key="4">
    <source>
        <dbReference type="Proteomes" id="UP000002979"/>
    </source>
</evidence>
<evidence type="ECO:0000313" key="3">
    <source>
        <dbReference type="EMBL" id="QIA34265.1"/>
    </source>
</evidence>
<dbReference type="PROSITE" id="PS51257">
    <property type="entry name" value="PROKAR_LIPOPROTEIN"/>
    <property type="match status" value="1"/>
</dbReference>
<evidence type="ECO:0000256" key="1">
    <source>
        <dbReference type="SAM" id="SignalP"/>
    </source>
</evidence>
<dbReference type="AlphaFoldDB" id="A4EA44"/>
<evidence type="ECO:0000313" key="2">
    <source>
        <dbReference type="EMBL" id="EBA39712.1"/>
    </source>
</evidence>
<proteinExistence type="predicted"/>
<name>A4EA44_COLAA</name>
<feature type="chain" id="PRO_5038282807" evidence="1">
    <location>
        <begin position="26"/>
        <end position="185"/>
    </location>
</feature>
<protein>
    <submittedName>
        <fullName evidence="3">DUF5105 domain-containing protein</fullName>
    </submittedName>
</protein>
<gene>
    <name evidence="2" type="ORF">COLAER_01300</name>
    <name evidence="3" type="ORF">GXM19_08560</name>
</gene>
<reference evidence="2 4" key="1">
    <citation type="submission" date="2007-01" db="EMBL/GenBank/DDBJ databases">
        <title>Draft genome sequence of Collinsella aerofaciens (ATCC 25986).</title>
        <authorList>
            <person name="Sudarsanam P."/>
            <person name="Ley R."/>
            <person name="Guruge J."/>
            <person name="Turnbaugh P.J."/>
            <person name="Mahowald M."/>
            <person name="Liep D."/>
            <person name="Gordon J."/>
        </authorList>
    </citation>
    <scope>NUCLEOTIDE SEQUENCE [LARGE SCALE GENOMIC DNA]</scope>
    <source>
        <strain evidence="2">ATCC 25986</strain>
        <strain evidence="4">ATCC 25986 / DSM 3979 / JCM 10188 / KCTC 3647 / NCTC 11838 / VPI 1003</strain>
    </source>
</reference>
<organism evidence="2 4">
    <name type="scientific">Collinsella aerofaciens (strain ATCC 25986 / DSM 3979 / JCM 10188 / KCTC 3647 / NCTC 11838 / VPI 1003)</name>
    <dbReference type="NCBI Taxonomy" id="411903"/>
    <lineage>
        <taxon>Bacteria</taxon>
        <taxon>Bacillati</taxon>
        <taxon>Actinomycetota</taxon>
        <taxon>Coriobacteriia</taxon>
        <taxon>Coriobacteriales</taxon>
        <taxon>Coriobacteriaceae</taxon>
        <taxon>Collinsella</taxon>
    </lineage>
</organism>
<dbReference type="Proteomes" id="UP000002979">
    <property type="component" value="Unassembled WGS sequence"/>
</dbReference>
<accession>A4EA44</accession>
<reference evidence="2 4" key="2">
    <citation type="submission" date="2007-04" db="EMBL/GenBank/DDBJ databases">
        <authorList>
            <person name="Fulton L."/>
            <person name="Clifton S."/>
            <person name="Fulton B."/>
            <person name="Xu J."/>
            <person name="Minx P."/>
            <person name="Mardis E.R."/>
            <person name="Wilson R.K."/>
        </authorList>
    </citation>
    <scope>NUCLEOTIDE SEQUENCE [LARGE SCALE GENOMIC DNA]</scope>
    <source>
        <strain evidence="2">ATCC 25986</strain>
        <strain evidence="4">ATCC 25986 / DSM 3979 / JCM 10188 / KCTC 3647 / NCTC 11838 / VPI 1003</strain>
    </source>
</reference>
<evidence type="ECO:0000313" key="5">
    <source>
        <dbReference type="Proteomes" id="UP000464211"/>
    </source>
</evidence>
<dbReference type="GeneID" id="92850470"/>
<sequence>MKKKPLLALMLAVVVACLISLSGCGDPTVEQLINEDLINQLDEIKNNDESFLDGLDKAAGKEFKRVGINTEEYAKSYLEGFDYKIGDIVVDEDKGTATAEVTVSCKSMAQIQGDFATKYQEKVAALDGSPSEDELYKLAGQVMLDVTKAAKPKDTKVIFKYSANDDNEWSGDDSNISEMMSALQR</sequence>
<dbReference type="EMBL" id="CP048433">
    <property type="protein sequence ID" value="QIA34265.1"/>
    <property type="molecule type" value="Genomic_DNA"/>
</dbReference>
<keyword evidence="1" id="KW-0732">Signal</keyword>
<reference evidence="3 5" key="3">
    <citation type="submission" date="2020-01" db="EMBL/GenBank/DDBJ databases">
        <title>Complete genome sequence of Collinsella aerofaciens JCM 10188(T).</title>
        <authorList>
            <person name="Tourlousse D.M."/>
            <person name="Sakamoto M."/>
            <person name="Miura T."/>
            <person name="Narita K."/>
            <person name="Ohashi A."/>
            <person name="Uchino Y."/>
            <person name="Yamazoe A."/>
            <person name="Kameyama K."/>
            <person name="Terauchi J."/>
            <person name="Ohkuma M."/>
            <person name="Kawasaki H."/>
            <person name="Sekiguchi Y."/>
        </authorList>
    </citation>
    <scope>NUCLEOTIDE SEQUENCE [LARGE SCALE GENOMIC DNA]</scope>
    <source>
        <strain evidence="3 5">JCM 10188</strain>
    </source>
</reference>